<proteinExistence type="inferred from homology"/>
<organism evidence="8 9">
    <name type="scientific">Vreelandella titanicae BH1</name>
    <dbReference type="NCBI Taxonomy" id="1204738"/>
    <lineage>
        <taxon>Bacteria</taxon>
        <taxon>Pseudomonadati</taxon>
        <taxon>Pseudomonadota</taxon>
        <taxon>Gammaproteobacteria</taxon>
        <taxon>Oceanospirillales</taxon>
        <taxon>Halomonadaceae</taxon>
        <taxon>Vreelandella</taxon>
    </lineage>
</organism>
<reference evidence="8 9" key="1">
    <citation type="journal article" date="2013" name="Genome Announc.">
        <title>Draft Genome of the Marine Gammaproteobacterium Halomonas titanicae.</title>
        <authorList>
            <person name="Sanchez-Porro C."/>
            <person name="de la Haba R.R."/>
            <person name="Cruz-Hernandez N."/>
            <person name="Gonzalez J.M."/>
            <person name="Reyes-Guirao C."/>
            <person name="Navarro-Sampedro L."/>
            <person name="Carballo M."/>
            <person name="Ventosa A."/>
        </authorList>
    </citation>
    <scope>NUCLEOTIDE SEQUENCE [LARGE SCALE GENOMIC DNA]</scope>
    <source>
        <strain evidence="8 9">BH1</strain>
    </source>
</reference>
<keyword evidence="5" id="KW-0732">Signal</keyword>
<dbReference type="PATRIC" id="fig|1204738.3.peg.4225"/>
<dbReference type="PANTHER" id="PTHR35093:SF8">
    <property type="entry name" value="OUTER MEMBRANE PROTEIN NMB0088-RELATED"/>
    <property type="match status" value="1"/>
</dbReference>
<keyword evidence="6" id="KW-0472">Membrane</keyword>
<dbReference type="Proteomes" id="UP000011651">
    <property type="component" value="Unassembled WGS sequence"/>
</dbReference>
<dbReference type="Gene3D" id="2.40.160.60">
    <property type="entry name" value="Outer membrane protein transport protein (OMPP1/FadL/TodX)"/>
    <property type="match status" value="1"/>
</dbReference>
<evidence type="ECO:0000313" key="9">
    <source>
        <dbReference type="Proteomes" id="UP000011651"/>
    </source>
</evidence>
<dbReference type="AlphaFoldDB" id="L9U7G7"/>
<dbReference type="GO" id="GO:0009279">
    <property type="term" value="C:cell outer membrane"/>
    <property type="evidence" value="ECO:0007669"/>
    <property type="project" value="UniProtKB-SubCell"/>
</dbReference>
<name>L9U7G7_9GAMM</name>
<gene>
    <name evidence="8" type="ORF">HALTITAN_2802</name>
</gene>
<accession>L9U7G7</accession>
<evidence type="ECO:0000256" key="3">
    <source>
        <dbReference type="ARBA" id="ARBA00022452"/>
    </source>
</evidence>
<dbReference type="PANTHER" id="PTHR35093">
    <property type="entry name" value="OUTER MEMBRANE PROTEIN NMB0088-RELATED"/>
    <property type="match status" value="1"/>
</dbReference>
<dbReference type="GO" id="GO:0015483">
    <property type="term" value="F:long-chain fatty acid transporting porin activity"/>
    <property type="evidence" value="ECO:0007669"/>
    <property type="project" value="TreeGrafter"/>
</dbReference>
<comment type="caution">
    <text evidence="8">The sequence shown here is derived from an EMBL/GenBank/DDBJ whole genome shotgun (WGS) entry which is preliminary data.</text>
</comment>
<protein>
    <submittedName>
        <fullName evidence="8">Membrane protein, aromatic hydrocarbon degradation</fullName>
    </submittedName>
</protein>
<evidence type="ECO:0000256" key="5">
    <source>
        <dbReference type="ARBA" id="ARBA00022729"/>
    </source>
</evidence>
<evidence type="ECO:0000256" key="4">
    <source>
        <dbReference type="ARBA" id="ARBA00022692"/>
    </source>
</evidence>
<evidence type="ECO:0000313" key="8">
    <source>
        <dbReference type="EMBL" id="ELY20541.1"/>
    </source>
</evidence>
<keyword evidence="3" id="KW-1134">Transmembrane beta strand</keyword>
<keyword evidence="4" id="KW-0812">Transmembrane</keyword>
<comment type="subcellular location">
    <subcellularLocation>
        <location evidence="1">Cell outer membrane</location>
        <topology evidence="1">Multi-pass membrane protein</topology>
    </subcellularLocation>
</comment>
<evidence type="ECO:0000256" key="1">
    <source>
        <dbReference type="ARBA" id="ARBA00004571"/>
    </source>
</evidence>
<comment type="similarity">
    <text evidence="2">Belongs to the OmpP1/FadL family.</text>
</comment>
<dbReference type="SUPFAM" id="SSF56935">
    <property type="entry name" value="Porins"/>
    <property type="match status" value="1"/>
</dbReference>
<evidence type="ECO:0000256" key="2">
    <source>
        <dbReference type="ARBA" id="ARBA00008163"/>
    </source>
</evidence>
<evidence type="ECO:0000256" key="6">
    <source>
        <dbReference type="ARBA" id="ARBA00023136"/>
    </source>
</evidence>
<dbReference type="EMBL" id="AOPO01000016">
    <property type="protein sequence ID" value="ELY20541.1"/>
    <property type="molecule type" value="Genomic_DNA"/>
</dbReference>
<evidence type="ECO:0000256" key="7">
    <source>
        <dbReference type="ARBA" id="ARBA00023237"/>
    </source>
</evidence>
<dbReference type="InterPro" id="IPR005017">
    <property type="entry name" value="OMPP1/FadL/TodX"/>
</dbReference>
<sequence length="478" mass="52267">MAQLRENSHVKIKRVDRRYPLDHREERPTMNNKFNKLTLAAAITAAFASQAHAGGYQINEQSVSGQGYGHAGRSSNIHDATIVYGNPAGMSFLDRAQVTVGGTYLNVNTDISNVEASRYIDSGVALGGAPNGNQIPVGSIPGGNDGDMVPGTPIPFAFYAHPVTDQLAFGFGVYAPFGSKTDYEDDFQGRYFGDYTEVKVVSAQPTVSYRFNDQWSVGAGITYNRVEGELRRQVPSEATFNPDADIDSRVDGDDEAWGYNLGVIYRPVPETTLGLTYRSKVDYTLEGDFSATDPLGNVVRSDTASLDLTTPETVNFSLTQQMTDRLKLMFGASWVRWSHFDQILVTGSQGDTITQEFQNYSNAWAFATGGEYQLTKTLALRAGVTLDMTPTNDEDRSVRIPSDDRRIFSLGAGWSPTPDLTVDIAYSYLTERGTFVEQDRSDLLASQATGGQPVGGASYSADYKNEAHGFGAQLTYRF</sequence>
<keyword evidence="7" id="KW-0998">Cell outer membrane</keyword>
<dbReference type="Pfam" id="PF03349">
    <property type="entry name" value="Toluene_X"/>
    <property type="match status" value="1"/>
</dbReference>